<dbReference type="GeneID" id="303559136"/>
<feature type="transmembrane region" description="Helical" evidence="8">
    <location>
        <begin position="99"/>
        <end position="121"/>
    </location>
</feature>
<dbReference type="Pfam" id="PF01594">
    <property type="entry name" value="AI-2E_transport"/>
    <property type="match status" value="1"/>
</dbReference>
<comment type="similarity">
    <text evidence="2">Belongs to the autoinducer-2 exporter (AI-2E) (TC 2.A.86) family.</text>
</comment>
<evidence type="ECO:0000256" key="5">
    <source>
        <dbReference type="ARBA" id="ARBA00022692"/>
    </source>
</evidence>
<feature type="transmembrane region" description="Helical" evidence="8">
    <location>
        <begin position="250"/>
        <end position="270"/>
    </location>
</feature>
<evidence type="ECO:0000313" key="12">
    <source>
        <dbReference type="Proteomes" id="UP001055437"/>
    </source>
</evidence>
<organism evidence="9 11">
    <name type="scientific">Clostridium septicum</name>
    <dbReference type="NCBI Taxonomy" id="1504"/>
    <lineage>
        <taxon>Bacteria</taxon>
        <taxon>Bacillati</taxon>
        <taxon>Bacillota</taxon>
        <taxon>Clostridia</taxon>
        <taxon>Eubacteriales</taxon>
        <taxon>Clostridiaceae</taxon>
        <taxon>Clostridium</taxon>
    </lineage>
</organism>
<dbReference type="EMBL" id="CP023671">
    <property type="protein sequence ID" value="AYE33017.1"/>
    <property type="molecule type" value="Genomic_DNA"/>
</dbReference>
<evidence type="ECO:0000256" key="6">
    <source>
        <dbReference type="ARBA" id="ARBA00022989"/>
    </source>
</evidence>
<dbReference type="EMBL" id="CP099799">
    <property type="protein sequence ID" value="USR99581.1"/>
    <property type="molecule type" value="Genomic_DNA"/>
</dbReference>
<keyword evidence="7 8" id="KW-0472">Membrane</keyword>
<evidence type="ECO:0000256" key="1">
    <source>
        <dbReference type="ARBA" id="ARBA00004651"/>
    </source>
</evidence>
<keyword evidence="5 8" id="KW-0812">Transmembrane</keyword>
<evidence type="ECO:0000256" key="4">
    <source>
        <dbReference type="ARBA" id="ARBA00022475"/>
    </source>
</evidence>
<gene>
    <name evidence="9" type="ORF">CP523_00410</name>
    <name evidence="10" type="ORF">NH397_08690</name>
</gene>
<keyword evidence="12" id="KW-1185">Reference proteome</keyword>
<feature type="transmembrane region" description="Helical" evidence="8">
    <location>
        <begin position="344"/>
        <end position="377"/>
    </location>
</feature>
<feature type="transmembrane region" description="Helical" evidence="8">
    <location>
        <begin position="182"/>
        <end position="210"/>
    </location>
</feature>
<feature type="transmembrane region" description="Helical" evidence="8">
    <location>
        <begin position="52"/>
        <end position="78"/>
    </location>
</feature>
<feature type="transmembrane region" description="Helical" evidence="8">
    <location>
        <begin position="301"/>
        <end position="324"/>
    </location>
</feature>
<dbReference type="RefSeq" id="WP_120140406.1">
    <property type="nucleotide sequence ID" value="NZ_CP023671.1"/>
</dbReference>
<feature type="transmembrane region" description="Helical" evidence="8">
    <location>
        <begin position="12"/>
        <end position="32"/>
    </location>
</feature>
<accession>A0A9N7PKQ0</accession>
<dbReference type="InterPro" id="IPR002549">
    <property type="entry name" value="AI-2E-like"/>
</dbReference>
<evidence type="ECO:0000256" key="7">
    <source>
        <dbReference type="ARBA" id="ARBA00023136"/>
    </source>
</evidence>
<dbReference type="GO" id="GO:0005886">
    <property type="term" value="C:plasma membrane"/>
    <property type="evidence" value="ECO:0007669"/>
    <property type="project" value="UniProtKB-SubCell"/>
</dbReference>
<sequence length="388" mass="43570">MLEKLKLESKYIRYGLYIILAILLLFLGYKIIDNGSYLIDITKSNIYNFFRMISPIFYAFLISYLLFKPVVFFQNLISKLYSSITKRKINDRIYKISRVLGIIIMFVIISISIALVINFVIPPIVENIKILLSKLPEYQTQMKIWIEEIVGFFNKNNMDIQATGELATGVTDKLFLVGNKTLAFIANSVTTLSSLILDLILTIILTFYFLKDKEVLFKNFKKIRDVVMPKKFGRALTIFVNDIDEIVGKFLVAEILDSVIVGVVSTILMLLIRHPFYILIGCVAGLTNIIPYVGPIIGAALAFGLGIFSSLGLGVSGAILLLLYQQIDGNFVQPKIVGDKVGLIPVWILIAVLIGGSYFGAIGMILSIPVAGLIRIYFNRYAKYKNII</sequence>
<proteinExistence type="inferred from homology"/>
<name>A0A9N7PKQ0_CLOSE</name>
<evidence type="ECO:0000313" key="10">
    <source>
        <dbReference type="EMBL" id="USR99581.1"/>
    </source>
</evidence>
<comment type="subcellular location">
    <subcellularLocation>
        <location evidence="1">Cell membrane</location>
        <topology evidence="1">Multi-pass membrane protein</topology>
    </subcellularLocation>
</comment>
<protein>
    <submittedName>
        <fullName evidence="9">AI-2E family transporter</fullName>
    </submittedName>
</protein>
<dbReference type="PANTHER" id="PTHR21716:SF53">
    <property type="entry name" value="PERMEASE PERM-RELATED"/>
    <property type="match status" value="1"/>
</dbReference>
<evidence type="ECO:0000256" key="2">
    <source>
        <dbReference type="ARBA" id="ARBA00009773"/>
    </source>
</evidence>
<evidence type="ECO:0000313" key="11">
    <source>
        <dbReference type="Proteomes" id="UP000280586"/>
    </source>
</evidence>
<keyword evidence="6 8" id="KW-1133">Transmembrane helix</keyword>
<evidence type="ECO:0000256" key="3">
    <source>
        <dbReference type="ARBA" id="ARBA00022448"/>
    </source>
</evidence>
<evidence type="ECO:0000256" key="8">
    <source>
        <dbReference type="SAM" id="Phobius"/>
    </source>
</evidence>
<dbReference type="GO" id="GO:0055085">
    <property type="term" value="P:transmembrane transport"/>
    <property type="evidence" value="ECO:0007669"/>
    <property type="project" value="TreeGrafter"/>
</dbReference>
<keyword evidence="3" id="KW-0813">Transport</keyword>
<keyword evidence="4" id="KW-1003">Cell membrane</keyword>
<dbReference type="Proteomes" id="UP001055437">
    <property type="component" value="Chromosome"/>
</dbReference>
<dbReference type="Proteomes" id="UP000280586">
    <property type="component" value="Chromosome"/>
</dbReference>
<feature type="transmembrane region" description="Helical" evidence="8">
    <location>
        <begin position="276"/>
        <end position="294"/>
    </location>
</feature>
<reference evidence="9 11" key="1">
    <citation type="submission" date="2017-09" db="EMBL/GenBank/DDBJ databases">
        <authorList>
            <person name="Thomas P."/>
            <person name="Seyboldt C."/>
        </authorList>
    </citation>
    <scope>NUCLEOTIDE SEQUENCE [LARGE SCALE GENOMIC DNA]</scope>
    <source>
        <strain evidence="9 11">DSM 7534</strain>
    </source>
</reference>
<evidence type="ECO:0000313" key="9">
    <source>
        <dbReference type="EMBL" id="AYE33017.1"/>
    </source>
</evidence>
<dbReference type="KEGG" id="csep:CP523_00410"/>
<reference evidence="10" key="2">
    <citation type="submission" date="2022-06" db="EMBL/GenBank/DDBJ databases">
        <authorList>
            <person name="Holder M.E."/>
            <person name="Ajami N.J."/>
            <person name="Petrosino J.F."/>
        </authorList>
    </citation>
    <scope>NUCLEOTIDE SEQUENCE</scope>
    <source>
        <strain evidence="10">RMA 8861</strain>
    </source>
</reference>
<dbReference type="AlphaFoldDB" id="A0A9N7PKQ0"/>
<dbReference type="PANTHER" id="PTHR21716">
    <property type="entry name" value="TRANSMEMBRANE PROTEIN"/>
    <property type="match status" value="1"/>
</dbReference>